<organism evidence="1 2">
    <name type="scientific">Chitinophaga rupis</name>
    <dbReference type="NCBI Taxonomy" id="573321"/>
    <lineage>
        <taxon>Bacteria</taxon>
        <taxon>Pseudomonadati</taxon>
        <taxon>Bacteroidota</taxon>
        <taxon>Chitinophagia</taxon>
        <taxon>Chitinophagales</taxon>
        <taxon>Chitinophagaceae</taxon>
        <taxon>Chitinophaga</taxon>
    </lineage>
</organism>
<dbReference type="Proteomes" id="UP000198984">
    <property type="component" value="Unassembled WGS sequence"/>
</dbReference>
<dbReference type="RefSeq" id="WP_089916132.1">
    <property type="nucleotide sequence ID" value="NZ_FOBB01000005.1"/>
</dbReference>
<dbReference type="AlphaFoldDB" id="A0A1H7ZJ57"/>
<protein>
    <recommendedName>
        <fullName evidence="3">Phosphoribosylpyrophosphate synthetase</fullName>
    </recommendedName>
</protein>
<dbReference type="OrthoDB" id="8418771at2"/>
<dbReference type="STRING" id="573321.SAMN04488505_105106"/>
<proteinExistence type="predicted"/>
<evidence type="ECO:0008006" key="3">
    <source>
        <dbReference type="Google" id="ProtNLM"/>
    </source>
</evidence>
<gene>
    <name evidence="1" type="ORF">SAMN04488505_105106</name>
</gene>
<evidence type="ECO:0000313" key="1">
    <source>
        <dbReference type="EMBL" id="SEM58366.1"/>
    </source>
</evidence>
<keyword evidence="2" id="KW-1185">Reference proteome</keyword>
<accession>A0A1H7ZJ57</accession>
<sequence>MKNYESLDNALSDLREKGYEDDFTTQTSCLYCSDLDMRLDPEDFHVDEIDRVDGNSNQGNGKMLYAISSSAGVKGTIVVDGDSAA</sequence>
<reference evidence="1 2" key="1">
    <citation type="submission" date="2016-10" db="EMBL/GenBank/DDBJ databases">
        <authorList>
            <person name="de Groot N.N."/>
        </authorList>
    </citation>
    <scope>NUCLEOTIDE SEQUENCE [LARGE SCALE GENOMIC DNA]</scope>
    <source>
        <strain evidence="1 2">DSM 21039</strain>
    </source>
</reference>
<dbReference type="EMBL" id="FOBB01000005">
    <property type="protein sequence ID" value="SEM58366.1"/>
    <property type="molecule type" value="Genomic_DNA"/>
</dbReference>
<name>A0A1H7ZJ57_9BACT</name>
<evidence type="ECO:0000313" key="2">
    <source>
        <dbReference type="Proteomes" id="UP000198984"/>
    </source>
</evidence>